<protein>
    <submittedName>
        <fullName evidence="2">Uncharacterized protein</fullName>
    </submittedName>
</protein>
<evidence type="ECO:0000256" key="1">
    <source>
        <dbReference type="SAM" id="Coils"/>
    </source>
</evidence>
<dbReference type="EMBL" id="KQ976715">
    <property type="protein sequence ID" value="KYM76920.1"/>
    <property type="molecule type" value="Genomic_DNA"/>
</dbReference>
<evidence type="ECO:0000313" key="3">
    <source>
        <dbReference type="Proteomes" id="UP000078540"/>
    </source>
</evidence>
<dbReference type="Proteomes" id="UP000078540">
    <property type="component" value="Unassembled WGS sequence"/>
</dbReference>
<keyword evidence="3" id="KW-1185">Reference proteome</keyword>
<reference evidence="2 3" key="1">
    <citation type="submission" date="2015-09" db="EMBL/GenBank/DDBJ databases">
        <title>Atta colombica WGS genome.</title>
        <authorList>
            <person name="Nygaard S."/>
            <person name="Hu H."/>
            <person name="Boomsma J."/>
            <person name="Zhang G."/>
        </authorList>
    </citation>
    <scope>NUCLEOTIDE SEQUENCE [LARGE SCALE GENOMIC DNA]</scope>
    <source>
        <strain evidence="2">Treedump-2</strain>
        <tissue evidence="2">Whole body</tissue>
    </source>
</reference>
<feature type="coiled-coil region" evidence="1">
    <location>
        <begin position="58"/>
        <end position="93"/>
    </location>
</feature>
<name>A0A151HYW6_9HYME</name>
<accession>A0A151HYW6</accession>
<organism evidence="2 3">
    <name type="scientific">Atta colombica</name>
    <dbReference type="NCBI Taxonomy" id="520822"/>
    <lineage>
        <taxon>Eukaryota</taxon>
        <taxon>Metazoa</taxon>
        <taxon>Ecdysozoa</taxon>
        <taxon>Arthropoda</taxon>
        <taxon>Hexapoda</taxon>
        <taxon>Insecta</taxon>
        <taxon>Pterygota</taxon>
        <taxon>Neoptera</taxon>
        <taxon>Endopterygota</taxon>
        <taxon>Hymenoptera</taxon>
        <taxon>Apocrita</taxon>
        <taxon>Aculeata</taxon>
        <taxon>Formicoidea</taxon>
        <taxon>Formicidae</taxon>
        <taxon>Myrmicinae</taxon>
        <taxon>Atta</taxon>
    </lineage>
</organism>
<dbReference type="AlphaFoldDB" id="A0A151HYW6"/>
<sequence>MGKSVEESIKRKREIMRGIERQKEEIFKRSNKLVRLPVKKGMREEMRELVGELGEKLMAEVREEMRVISEEIRKAAGDQKKMLKKEEERLKEE</sequence>
<keyword evidence="1" id="KW-0175">Coiled coil</keyword>
<proteinExistence type="predicted"/>
<dbReference type="STRING" id="520822.A0A151HYW6"/>
<gene>
    <name evidence="2" type="ORF">ALC53_12669</name>
</gene>
<evidence type="ECO:0000313" key="2">
    <source>
        <dbReference type="EMBL" id="KYM76920.1"/>
    </source>
</evidence>